<organism evidence="3 4">
    <name type="scientific">Salvator merianae</name>
    <name type="common">Argentine black and white tegu</name>
    <name type="synonym">Tupinambis merianae</name>
    <dbReference type="NCBI Taxonomy" id="96440"/>
    <lineage>
        <taxon>Eukaryota</taxon>
        <taxon>Metazoa</taxon>
        <taxon>Chordata</taxon>
        <taxon>Craniata</taxon>
        <taxon>Vertebrata</taxon>
        <taxon>Euteleostomi</taxon>
        <taxon>Lepidosauria</taxon>
        <taxon>Squamata</taxon>
        <taxon>Bifurcata</taxon>
        <taxon>Unidentata</taxon>
        <taxon>Episquamata</taxon>
        <taxon>Laterata</taxon>
        <taxon>Teiioidea</taxon>
        <taxon>Teiidae</taxon>
        <taxon>Salvator</taxon>
    </lineage>
</organism>
<protein>
    <recommendedName>
        <fullName evidence="2">Protein FAM136A</fullName>
    </recommendedName>
</protein>
<proteinExistence type="inferred from homology"/>
<dbReference type="AlphaFoldDB" id="A0A8D0CBH8"/>
<reference evidence="3" key="1">
    <citation type="submission" date="2025-08" db="UniProtKB">
        <authorList>
            <consortium name="Ensembl"/>
        </authorList>
    </citation>
    <scope>IDENTIFICATION</scope>
</reference>
<dbReference type="PANTHER" id="PTHR21096:SF0">
    <property type="entry name" value="PROTEIN FAM136A"/>
    <property type="match status" value="1"/>
</dbReference>
<dbReference type="Pfam" id="PF05811">
    <property type="entry name" value="DUF842"/>
    <property type="match status" value="1"/>
</dbReference>
<comment type="similarity">
    <text evidence="1">Belongs to the FAM136 family.</text>
</comment>
<dbReference type="GeneTree" id="ENSGT00390000006707"/>
<evidence type="ECO:0000313" key="3">
    <source>
        <dbReference type="Ensembl" id="ENSSMRP00000019937.1"/>
    </source>
</evidence>
<evidence type="ECO:0000256" key="2">
    <source>
        <dbReference type="ARBA" id="ARBA00017657"/>
    </source>
</evidence>
<evidence type="ECO:0000313" key="4">
    <source>
        <dbReference type="Proteomes" id="UP000694421"/>
    </source>
</evidence>
<dbReference type="GO" id="GO:0005737">
    <property type="term" value="C:cytoplasm"/>
    <property type="evidence" value="ECO:0007669"/>
    <property type="project" value="TreeGrafter"/>
</dbReference>
<name>A0A8D0CBH8_SALMN</name>
<reference evidence="3" key="2">
    <citation type="submission" date="2025-09" db="UniProtKB">
        <authorList>
            <consortium name="Ensembl"/>
        </authorList>
    </citation>
    <scope>IDENTIFICATION</scope>
</reference>
<dbReference type="Proteomes" id="UP000694421">
    <property type="component" value="Unplaced"/>
</dbReference>
<dbReference type="Ensembl" id="ENSSMRT00000023382.1">
    <property type="protein sequence ID" value="ENSSMRP00000019937.1"/>
    <property type="gene ID" value="ENSSMRG00000015537.1"/>
</dbReference>
<evidence type="ECO:0000256" key="1">
    <source>
        <dbReference type="ARBA" id="ARBA00009952"/>
    </source>
</evidence>
<accession>A0A8D0CBH8</accession>
<keyword evidence="4" id="KW-1185">Reference proteome</keyword>
<dbReference type="InterPro" id="IPR008560">
    <property type="entry name" value="DUF842_euk"/>
</dbReference>
<dbReference type="PANTHER" id="PTHR21096">
    <property type="entry name" value="PROTEIN FAM136A"/>
    <property type="match status" value="1"/>
</dbReference>
<sequence>MAEAAQLRVQEAIDGAVQGLERQAIRKMQVGGRAGAGRTQAGRAALWSPGARAGLQRGRGPRDFEWGRTEGLQVRMWLHPHASSKAAPQRLRGRQPNSVAVHLMSPGSLQGVMFRCSASCCENDKASMQQVHQCIERCHAPLAQAQAVVTQELERFQDRLSRCTMHCNDKAKDSLDSGSKEPQVKLQLENCVTKCVDDHIHLIPSMTKKMKESLASIAQ</sequence>